<dbReference type="STRING" id="1450535.A0A317XCE9"/>
<protein>
    <submittedName>
        <fullName evidence="5">FAD/NAD(P)-binding domain-containing protein</fullName>
    </submittedName>
</protein>
<comment type="cofactor">
    <cofactor evidence="1">
        <name>FAD</name>
        <dbReference type="ChEBI" id="CHEBI:57692"/>
    </cofactor>
</comment>
<dbReference type="InterPro" id="IPR051209">
    <property type="entry name" value="FAD-bind_Monooxygenase_sf"/>
</dbReference>
<comment type="caution">
    <text evidence="5">The sequence shown here is derived from an EMBL/GenBank/DDBJ whole genome shotgun (WGS) entry which is preliminary data.</text>
</comment>
<name>A0A317XCE9_9EURO</name>
<dbReference type="Proteomes" id="UP000246702">
    <property type="component" value="Unassembled WGS sequence"/>
</dbReference>
<reference evidence="5 6" key="1">
    <citation type="submission" date="2016-12" db="EMBL/GenBank/DDBJ databases">
        <title>The genomes of Aspergillus section Nigri reveals drivers in fungal speciation.</title>
        <authorList>
            <consortium name="DOE Joint Genome Institute"/>
            <person name="Vesth T.C."/>
            <person name="Nybo J."/>
            <person name="Theobald S."/>
            <person name="Brandl J."/>
            <person name="Frisvad J.C."/>
            <person name="Nielsen K.F."/>
            <person name="Lyhne E.K."/>
            <person name="Kogle M.E."/>
            <person name="Kuo A."/>
            <person name="Riley R."/>
            <person name="Clum A."/>
            <person name="Nolan M."/>
            <person name="Lipzen A."/>
            <person name="Salamov A."/>
            <person name="Henrissat B."/>
            <person name="Wiebenga A."/>
            <person name="De Vries R.P."/>
            <person name="Grigoriev I.V."/>
            <person name="Mortensen U.H."/>
            <person name="Andersen M.R."/>
            <person name="Baker S.E."/>
        </authorList>
    </citation>
    <scope>NUCLEOTIDE SEQUENCE [LARGE SCALE GENOMIC DNA]</scope>
    <source>
        <strain evidence="5 6">CBS 115572</strain>
    </source>
</reference>
<dbReference type="GeneID" id="37118745"/>
<accession>A0A317XCE9</accession>
<evidence type="ECO:0000313" key="5">
    <source>
        <dbReference type="EMBL" id="PWY94638.1"/>
    </source>
</evidence>
<dbReference type="PROSITE" id="PS51257">
    <property type="entry name" value="PROKAR_LIPOPROTEIN"/>
    <property type="match status" value="1"/>
</dbReference>
<organism evidence="5 6">
    <name type="scientific">Aspergillus sclerotioniger CBS 115572</name>
    <dbReference type="NCBI Taxonomy" id="1450535"/>
    <lineage>
        <taxon>Eukaryota</taxon>
        <taxon>Fungi</taxon>
        <taxon>Dikarya</taxon>
        <taxon>Ascomycota</taxon>
        <taxon>Pezizomycotina</taxon>
        <taxon>Eurotiomycetes</taxon>
        <taxon>Eurotiomycetidae</taxon>
        <taxon>Eurotiales</taxon>
        <taxon>Aspergillaceae</taxon>
        <taxon>Aspergillus</taxon>
        <taxon>Aspergillus subgen. Circumdati</taxon>
    </lineage>
</organism>
<dbReference type="Gene3D" id="3.50.50.60">
    <property type="entry name" value="FAD/NAD(P)-binding domain"/>
    <property type="match status" value="2"/>
</dbReference>
<keyword evidence="4" id="KW-0274">FAD</keyword>
<dbReference type="AlphaFoldDB" id="A0A317XCE9"/>
<evidence type="ECO:0000256" key="2">
    <source>
        <dbReference type="ARBA" id="ARBA00010139"/>
    </source>
</evidence>
<comment type="similarity">
    <text evidence="2">Belongs to the FAD-binding monooxygenase family.</text>
</comment>
<evidence type="ECO:0000256" key="3">
    <source>
        <dbReference type="ARBA" id="ARBA00022630"/>
    </source>
</evidence>
<evidence type="ECO:0000256" key="1">
    <source>
        <dbReference type="ARBA" id="ARBA00001974"/>
    </source>
</evidence>
<dbReference type="EMBL" id="MSFK01000004">
    <property type="protein sequence ID" value="PWY94638.1"/>
    <property type="molecule type" value="Genomic_DNA"/>
</dbReference>
<sequence>MGLPSRPPCRVLIIGGGISGLAMACKLKRAFNLDDYCIYDRQSSLGGTWWANTYPGCAVDVPGFTYTFSFAPNPHFTRLFPPQEEILEYLSTVAIQYDVDRHFTGHTEWTGAAWQEKTRTWIVTLQDLNTGQSFTQECQILVSAVGGIVNPHELKIPGVENFQGGIIHTARWRHDVDLTNKHVAVIGNGASAIQLVPAIADRAKSITQFMRTPHHIVQANNYNISPTWRAIFHQIPILLYVLRLFMLLYMETAFFQFLNTPNGKTRRLASEKASQEYVQNTAPEQYWDLLIPKYEFGCKRRLFDHTYLTSLHQTHKVTLTNDPIVSLTKNAIKTQHGSSIPVDIIILATGFSLTQYTTPLEGRNHKTRAQHWSTYGHKATFKTVAMHGFPNFFYVLGPNSGRLYTSTVQVIERYVLLSSLCKDLLTDIPENSEVDLIISTITPILRGEATTVEVKEESERIFDEQLHQAIEGTVHGTGEGGCSSVSFLFPYLPPPTPPFPSLLLLFVMICCFL</sequence>
<evidence type="ECO:0000313" key="6">
    <source>
        <dbReference type="Proteomes" id="UP000246702"/>
    </source>
</evidence>
<proteinExistence type="inferred from homology"/>
<dbReference type="PANTHER" id="PTHR42877:SF5">
    <property type="entry name" value="L-ORNITHINE N(5)-MONOOXYGENASE-RELATED"/>
    <property type="match status" value="1"/>
</dbReference>
<dbReference type="PANTHER" id="PTHR42877">
    <property type="entry name" value="L-ORNITHINE N(5)-MONOOXYGENASE-RELATED"/>
    <property type="match status" value="1"/>
</dbReference>
<dbReference type="RefSeq" id="XP_025471399.1">
    <property type="nucleotide sequence ID" value="XM_025616602.1"/>
</dbReference>
<evidence type="ECO:0000256" key="4">
    <source>
        <dbReference type="ARBA" id="ARBA00022827"/>
    </source>
</evidence>
<keyword evidence="3" id="KW-0285">Flavoprotein</keyword>
<keyword evidence="6" id="KW-1185">Reference proteome</keyword>
<dbReference type="Pfam" id="PF13450">
    <property type="entry name" value="NAD_binding_8"/>
    <property type="match status" value="1"/>
</dbReference>
<dbReference type="InterPro" id="IPR036188">
    <property type="entry name" value="FAD/NAD-bd_sf"/>
</dbReference>
<dbReference type="OrthoDB" id="74360at2759"/>
<dbReference type="SUPFAM" id="SSF51905">
    <property type="entry name" value="FAD/NAD(P)-binding domain"/>
    <property type="match status" value="2"/>
</dbReference>
<gene>
    <name evidence="5" type="ORF">BO94DRAFT_610085</name>
</gene>